<dbReference type="InterPro" id="IPR003765">
    <property type="entry name" value="NO3_reductase_chaperone_NarJ"/>
</dbReference>
<dbReference type="InterPro" id="IPR020945">
    <property type="entry name" value="DMSO/NO3_reduct_chaperone"/>
</dbReference>
<dbReference type="GO" id="GO:0016530">
    <property type="term" value="F:metallochaperone activity"/>
    <property type="evidence" value="ECO:0007669"/>
    <property type="project" value="TreeGrafter"/>
</dbReference>
<name>A0A1M6IIY5_9ACTN</name>
<evidence type="ECO:0000313" key="3">
    <source>
        <dbReference type="Proteomes" id="UP000184512"/>
    </source>
</evidence>
<dbReference type="OrthoDB" id="4307003at2"/>
<gene>
    <name evidence="2" type="ORF">SAMN02745244_02298</name>
</gene>
<organism evidence="2 3">
    <name type="scientific">Tessaracoccus bendigoensis DSM 12906</name>
    <dbReference type="NCBI Taxonomy" id="1123357"/>
    <lineage>
        <taxon>Bacteria</taxon>
        <taxon>Bacillati</taxon>
        <taxon>Actinomycetota</taxon>
        <taxon>Actinomycetes</taxon>
        <taxon>Propionibacteriales</taxon>
        <taxon>Propionibacteriaceae</taxon>
        <taxon>Tessaracoccus</taxon>
    </lineage>
</organism>
<dbReference type="GO" id="GO:0051082">
    <property type="term" value="F:unfolded protein binding"/>
    <property type="evidence" value="ECO:0007669"/>
    <property type="project" value="InterPro"/>
</dbReference>
<dbReference type="RefSeq" id="WP_073188370.1">
    <property type="nucleotide sequence ID" value="NZ_FQZG01000041.1"/>
</dbReference>
<accession>A0A1M6IIY5</accession>
<dbReference type="STRING" id="1123357.SAMN02745244_02298"/>
<proteinExistence type="predicted"/>
<dbReference type="PANTHER" id="PTHR43680:SF2">
    <property type="entry name" value="NITRATE REDUCTASE MOLYBDENUM COFACTOR ASSEMBLY CHAPERONE NARJ"/>
    <property type="match status" value="1"/>
</dbReference>
<dbReference type="GO" id="GO:0051131">
    <property type="term" value="P:chaperone-mediated protein complex assembly"/>
    <property type="evidence" value="ECO:0007669"/>
    <property type="project" value="InterPro"/>
</dbReference>
<keyword evidence="1" id="KW-0534">Nitrate assimilation</keyword>
<dbReference type="NCBIfam" id="TIGR00684">
    <property type="entry name" value="narJ"/>
    <property type="match status" value="1"/>
</dbReference>
<protein>
    <submittedName>
        <fullName evidence="2">Respiratory nitrate reductase chaperone NarJ</fullName>
    </submittedName>
</protein>
<evidence type="ECO:0000313" key="2">
    <source>
        <dbReference type="EMBL" id="SHJ34357.1"/>
    </source>
</evidence>
<dbReference type="EMBL" id="FQZG01000041">
    <property type="protein sequence ID" value="SHJ34357.1"/>
    <property type="molecule type" value="Genomic_DNA"/>
</dbReference>
<dbReference type="GO" id="GO:0042128">
    <property type="term" value="P:nitrate assimilation"/>
    <property type="evidence" value="ECO:0007669"/>
    <property type="project" value="UniProtKB-KW"/>
</dbReference>
<reference evidence="3" key="1">
    <citation type="submission" date="2016-11" db="EMBL/GenBank/DDBJ databases">
        <authorList>
            <person name="Varghese N."/>
            <person name="Submissions S."/>
        </authorList>
    </citation>
    <scope>NUCLEOTIDE SEQUENCE [LARGE SCALE GENOMIC DNA]</scope>
    <source>
        <strain evidence="3">DSM 12906</strain>
    </source>
</reference>
<keyword evidence="3" id="KW-1185">Reference proteome</keyword>
<sequence length="222" mass="24014">MAIKLPAPPPNRDRVLYAAAAVALSYPDDEVLARLPLVEEALAEVGLLAPFEAVLTHLRSMPVMEAQAWHVQEFDLSRRHALHLTYWTDGDTRRRGEVLAAIKQTYRDSGLLVDLDGELPDYLPMVLEFAANGAPALGVALLNTYRASLELLRLGLVKDKLPHADVVAAVCESLGGPSPQTRAEVQELLGGRPSELVGLEPFINTTPFPVPGQQLADVTQGG</sequence>
<dbReference type="AlphaFoldDB" id="A0A1M6IIY5"/>
<dbReference type="PANTHER" id="PTHR43680">
    <property type="entry name" value="NITRATE REDUCTASE MOLYBDENUM COFACTOR ASSEMBLY CHAPERONE"/>
    <property type="match status" value="1"/>
</dbReference>
<dbReference type="Proteomes" id="UP000184512">
    <property type="component" value="Unassembled WGS sequence"/>
</dbReference>
<dbReference type="InterPro" id="IPR036411">
    <property type="entry name" value="TorD-like_sf"/>
</dbReference>
<dbReference type="SUPFAM" id="SSF89155">
    <property type="entry name" value="TorD-like"/>
    <property type="match status" value="1"/>
</dbReference>
<dbReference type="Pfam" id="PF02613">
    <property type="entry name" value="Nitrate_red_del"/>
    <property type="match status" value="1"/>
</dbReference>
<evidence type="ECO:0000256" key="1">
    <source>
        <dbReference type="ARBA" id="ARBA00023063"/>
    </source>
</evidence>